<evidence type="ECO:0000313" key="11">
    <source>
        <dbReference type="EMBL" id="OTN76594.1"/>
    </source>
</evidence>
<sequence>MIETINLHKSYGNTQILTACDLQLPEGQVIALIGPNGAGKSTLLSLLSRVLGERTGDIYLDGKELRQWTGKELAQKLAYLQQSNQYGVHLTVKELVAFGRYPYNRGRQTEQDAQIIASAIRKVGLEAYQERSIHALSGGQLQRVYLAMVLAQETDYILLDEPLNNLDLKHATQLMNHLTELVQAEKKTVIIVLHDINYAARYASYIVAMKNGQVLQAGTTAEVIQESVLSELYELPIKLVQVEDSYFCYPFT</sequence>
<dbReference type="AlphaFoldDB" id="A0A242A6E6"/>
<proteinExistence type="predicted"/>
<keyword evidence="6" id="KW-0067">ATP-binding</keyword>
<accession>A0A242A6E6</accession>
<organism evidence="11 12">
    <name type="scientific">Candidatus Enterococcus testudinis</name>
    <dbReference type="NCBI Taxonomy" id="1834191"/>
    <lineage>
        <taxon>Bacteria</taxon>
        <taxon>Bacillati</taxon>
        <taxon>Bacillota</taxon>
        <taxon>Bacilli</taxon>
        <taxon>Lactobacillales</taxon>
        <taxon>Enterococcaceae</taxon>
        <taxon>Enterococcus</taxon>
    </lineage>
</organism>
<evidence type="ECO:0000256" key="4">
    <source>
        <dbReference type="ARBA" id="ARBA00022496"/>
    </source>
</evidence>
<dbReference type="Pfam" id="PF00005">
    <property type="entry name" value="ABC_tran"/>
    <property type="match status" value="1"/>
</dbReference>
<evidence type="ECO:0000256" key="8">
    <source>
        <dbReference type="ARBA" id="ARBA00023065"/>
    </source>
</evidence>
<reference evidence="11 12" key="1">
    <citation type="submission" date="2017-05" db="EMBL/GenBank/DDBJ databases">
        <title>The Genome Sequence of Enterococcus sp. 8G7_MSG3316.</title>
        <authorList>
            <consortium name="The Broad Institute Genomics Platform"/>
            <consortium name="The Broad Institute Genomic Center for Infectious Diseases"/>
            <person name="Earl A."/>
            <person name="Manson A."/>
            <person name="Schwartman J."/>
            <person name="Gilmore M."/>
            <person name="Abouelleil A."/>
            <person name="Cao P."/>
            <person name="Chapman S."/>
            <person name="Cusick C."/>
            <person name="Shea T."/>
            <person name="Young S."/>
            <person name="Neafsey D."/>
            <person name="Nusbaum C."/>
            <person name="Birren B."/>
        </authorList>
    </citation>
    <scope>NUCLEOTIDE SEQUENCE [LARGE SCALE GENOMIC DNA]</scope>
    <source>
        <strain evidence="11 12">8G7_MSG3316</strain>
    </source>
</reference>
<dbReference type="Gene3D" id="3.40.50.300">
    <property type="entry name" value="P-loop containing nucleotide triphosphate hydrolases"/>
    <property type="match status" value="1"/>
</dbReference>
<dbReference type="GO" id="GO:0005886">
    <property type="term" value="C:plasma membrane"/>
    <property type="evidence" value="ECO:0007669"/>
    <property type="project" value="UniProtKB-SubCell"/>
</dbReference>
<dbReference type="PANTHER" id="PTHR42771">
    <property type="entry name" value="IRON(3+)-HYDROXAMATE IMPORT ATP-BINDING PROTEIN FHUC"/>
    <property type="match status" value="1"/>
</dbReference>
<dbReference type="PANTHER" id="PTHR42771:SF3">
    <property type="entry name" value="PETROBACTIN IMPORT ATP-BINDING PROTEIN YCLP"/>
    <property type="match status" value="1"/>
</dbReference>
<comment type="caution">
    <text evidence="11">The sequence shown here is derived from an EMBL/GenBank/DDBJ whole genome shotgun (WGS) entry which is preliminary data.</text>
</comment>
<evidence type="ECO:0000256" key="7">
    <source>
        <dbReference type="ARBA" id="ARBA00023004"/>
    </source>
</evidence>
<keyword evidence="7" id="KW-0408">Iron</keyword>
<dbReference type="RefSeq" id="WP_086274532.1">
    <property type="nucleotide sequence ID" value="NZ_NGKU01000001.1"/>
</dbReference>
<dbReference type="InterPro" id="IPR051535">
    <property type="entry name" value="Siderophore_ABC-ATPase"/>
</dbReference>
<feature type="domain" description="ABC transporter" evidence="10">
    <location>
        <begin position="2"/>
        <end position="236"/>
    </location>
</feature>
<comment type="subcellular location">
    <subcellularLocation>
        <location evidence="1">Cell membrane</location>
        <topology evidence="1">Peripheral membrane protein</topology>
    </subcellularLocation>
</comment>
<keyword evidence="9" id="KW-0472">Membrane</keyword>
<dbReference type="InterPro" id="IPR003593">
    <property type="entry name" value="AAA+_ATPase"/>
</dbReference>
<evidence type="ECO:0000256" key="2">
    <source>
        <dbReference type="ARBA" id="ARBA00022448"/>
    </source>
</evidence>
<dbReference type="GO" id="GO:0006826">
    <property type="term" value="P:iron ion transport"/>
    <property type="evidence" value="ECO:0007669"/>
    <property type="project" value="UniProtKB-KW"/>
</dbReference>
<keyword evidence="3" id="KW-1003">Cell membrane</keyword>
<evidence type="ECO:0000256" key="6">
    <source>
        <dbReference type="ARBA" id="ARBA00022840"/>
    </source>
</evidence>
<dbReference type="OrthoDB" id="9787851at2"/>
<dbReference type="PROSITE" id="PS50893">
    <property type="entry name" value="ABC_TRANSPORTER_2"/>
    <property type="match status" value="1"/>
</dbReference>
<evidence type="ECO:0000256" key="9">
    <source>
        <dbReference type="ARBA" id="ARBA00023136"/>
    </source>
</evidence>
<evidence type="ECO:0000256" key="1">
    <source>
        <dbReference type="ARBA" id="ARBA00004202"/>
    </source>
</evidence>
<keyword evidence="5" id="KW-0547">Nucleotide-binding</keyword>
<dbReference type="SMART" id="SM00382">
    <property type="entry name" value="AAA"/>
    <property type="match status" value="1"/>
</dbReference>
<dbReference type="InterPro" id="IPR027417">
    <property type="entry name" value="P-loop_NTPase"/>
</dbReference>
<keyword evidence="2" id="KW-0813">Transport</keyword>
<dbReference type="GO" id="GO:0016887">
    <property type="term" value="F:ATP hydrolysis activity"/>
    <property type="evidence" value="ECO:0007669"/>
    <property type="project" value="InterPro"/>
</dbReference>
<name>A0A242A6E6_9ENTE</name>
<gene>
    <name evidence="11" type="ORF">A5886_001671</name>
</gene>
<evidence type="ECO:0000256" key="5">
    <source>
        <dbReference type="ARBA" id="ARBA00022741"/>
    </source>
</evidence>
<dbReference type="STRING" id="1834191.A5886_001671"/>
<dbReference type="EMBL" id="NGKU01000001">
    <property type="protein sequence ID" value="OTN76594.1"/>
    <property type="molecule type" value="Genomic_DNA"/>
</dbReference>
<dbReference type="InterPro" id="IPR003439">
    <property type="entry name" value="ABC_transporter-like_ATP-bd"/>
</dbReference>
<evidence type="ECO:0000313" key="12">
    <source>
        <dbReference type="Proteomes" id="UP000195043"/>
    </source>
</evidence>
<evidence type="ECO:0000259" key="10">
    <source>
        <dbReference type="PROSITE" id="PS50893"/>
    </source>
</evidence>
<dbReference type="FunFam" id="3.40.50.300:FF:000134">
    <property type="entry name" value="Iron-enterobactin ABC transporter ATP-binding protein"/>
    <property type="match status" value="1"/>
</dbReference>
<keyword evidence="12" id="KW-1185">Reference proteome</keyword>
<dbReference type="CDD" id="cd03214">
    <property type="entry name" value="ABC_Iron-Siderophores_B12_Hemin"/>
    <property type="match status" value="1"/>
</dbReference>
<dbReference type="Proteomes" id="UP000195043">
    <property type="component" value="Unassembled WGS sequence"/>
</dbReference>
<keyword evidence="4" id="KW-0410">Iron transport</keyword>
<evidence type="ECO:0000256" key="3">
    <source>
        <dbReference type="ARBA" id="ARBA00022475"/>
    </source>
</evidence>
<dbReference type="GO" id="GO:0005524">
    <property type="term" value="F:ATP binding"/>
    <property type="evidence" value="ECO:0007669"/>
    <property type="project" value="UniProtKB-KW"/>
</dbReference>
<protein>
    <recommendedName>
        <fullName evidence="10">ABC transporter domain-containing protein</fullName>
    </recommendedName>
</protein>
<keyword evidence="8" id="KW-0406">Ion transport</keyword>
<dbReference type="SUPFAM" id="SSF52540">
    <property type="entry name" value="P-loop containing nucleoside triphosphate hydrolases"/>
    <property type="match status" value="1"/>
</dbReference>